<dbReference type="AlphaFoldDB" id="M4B5W4"/>
<dbReference type="InParanoid" id="M4B5W4"/>
<evidence type="ECO:0000313" key="2">
    <source>
        <dbReference type="EnsemblProtists" id="HpaP801664"/>
    </source>
</evidence>
<protein>
    <submittedName>
        <fullName evidence="2">Uncharacterized protein</fullName>
    </submittedName>
</protein>
<feature type="compositionally biased region" description="Basic and acidic residues" evidence="1">
    <location>
        <begin position="64"/>
        <end position="80"/>
    </location>
</feature>
<feature type="compositionally biased region" description="Basic and acidic residues" evidence="1">
    <location>
        <begin position="113"/>
        <end position="145"/>
    </location>
</feature>
<keyword evidence="3" id="KW-1185">Reference proteome</keyword>
<dbReference type="EMBL" id="JH598461">
    <property type="status" value="NOT_ANNOTATED_CDS"/>
    <property type="molecule type" value="Genomic_DNA"/>
</dbReference>
<reference evidence="3" key="1">
    <citation type="journal article" date="2010" name="Science">
        <title>Signatures of adaptation to obligate biotrophy in the Hyaloperonospora arabidopsidis genome.</title>
        <authorList>
            <person name="Baxter L."/>
            <person name="Tripathy S."/>
            <person name="Ishaque N."/>
            <person name="Boot N."/>
            <person name="Cabral A."/>
            <person name="Kemen E."/>
            <person name="Thines M."/>
            <person name="Ah-Fong A."/>
            <person name="Anderson R."/>
            <person name="Badejoko W."/>
            <person name="Bittner-Eddy P."/>
            <person name="Boore J.L."/>
            <person name="Chibucos M.C."/>
            <person name="Coates M."/>
            <person name="Dehal P."/>
            <person name="Delehaunty K."/>
            <person name="Dong S."/>
            <person name="Downton P."/>
            <person name="Dumas B."/>
            <person name="Fabro G."/>
            <person name="Fronick C."/>
            <person name="Fuerstenberg S.I."/>
            <person name="Fulton L."/>
            <person name="Gaulin E."/>
            <person name="Govers F."/>
            <person name="Hughes L."/>
            <person name="Humphray S."/>
            <person name="Jiang R.H."/>
            <person name="Judelson H."/>
            <person name="Kamoun S."/>
            <person name="Kyung K."/>
            <person name="Meijer H."/>
            <person name="Minx P."/>
            <person name="Morris P."/>
            <person name="Nelson J."/>
            <person name="Phuntumart V."/>
            <person name="Qutob D."/>
            <person name="Rehmany A."/>
            <person name="Rougon-Cardoso A."/>
            <person name="Ryden P."/>
            <person name="Torto-Alalibo T."/>
            <person name="Studholme D."/>
            <person name="Wang Y."/>
            <person name="Win J."/>
            <person name="Wood J."/>
            <person name="Clifton S.W."/>
            <person name="Rogers J."/>
            <person name="Van den Ackerveken G."/>
            <person name="Jones J.D."/>
            <person name="McDowell J.M."/>
            <person name="Beynon J."/>
            <person name="Tyler B.M."/>
        </authorList>
    </citation>
    <scope>NUCLEOTIDE SEQUENCE [LARGE SCALE GENOMIC DNA]</scope>
    <source>
        <strain evidence="3">Emoy2</strain>
    </source>
</reference>
<feature type="region of interest" description="Disordered" evidence="1">
    <location>
        <begin position="64"/>
        <end position="149"/>
    </location>
</feature>
<proteinExistence type="predicted"/>
<evidence type="ECO:0000256" key="1">
    <source>
        <dbReference type="SAM" id="MobiDB-lite"/>
    </source>
</evidence>
<accession>M4B5W4</accession>
<dbReference type="HOGENOM" id="CLU_135327_0_0_1"/>
<dbReference type="Proteomes" id="UP000011713">
    <property type="component" value="Unassembled WGS sequence"/>
</dbReference>
<sequence>MRLRFAAAGKKVSSEADDVSLSAASATQPAAVAAAGARGDAPRDIGDYELELIYFGESDGETDLKEAKAKEEPELAKLEPTESASRSALSLADRRDIFGSSDESDPSSPRWSRLADSEKGGGFGHRDDPDGDVIMHHSPSDRDDPGVGTSVMCMIY</sequence>
<name>M4B5W4_HYAAE</name>
<evidence type="ECO:0000313" key="3">
    <source>
        <dbReference type="Proteomes" id="UP000011713"/>
    </source>
</evidence>
<dbReference type="EnsemblProtists" id="HpaT801664">
    <property type="protein sequence ID" value="HpaP801664"/>
    <property type="gene ID" value="HpaG801664"/>
</dbReference>
<dbReference type="VEuPathDB" id="FungiDB:HpaG801664"/>
<organism evidence="2 3">
    <name type="scientific">Hyaloperonospora arabidopsidis (strain Emoy2)</name>
    <name type="common">Downy mildew agent</name>
    <name type="synonym">Peronospora arabidopsidis</name>
    <dbReference type="NCBI Taxonomy" id="559515"/>
    <lineage>
        <taxon>Eukaryota</taxon>
        <taxon>Sar</taxon>
        <taxon>Stramenopiles</taxon>
        <taxon>Oomycota</taxon>
        <taxon>Peronosporomycetes</taxon>
        <taxon>Peronosporales</taxon>
        <taxon>Peronosporaceae</taxon>
        <taxon>Hyaloperonospora</taxon>
    </lineage>
</organism>
<reference evidence="2" key="2">
    <citation type="submission" date="2015-06" db="UniProtKB">
        <authorList>
            <consortium name="EnsemblProtists"/>
        </authorList>
    </citation>
    <scope>IDENTIFICATION</scope>
    <source>
        <strain evidence="2">Emoy2</strain>
    </source>
</reference>